<evidence type="ECO:0000313" key="1">
    <source>
        <dbReference type="EMBL" id="OXA36984.1"/>
    </source>
</evidence>
<evidence type="ECO:0008006" key="3">
    <source>
        <dbReference type="Google" id="ProtNLM"/>
    </source>
</evidence>
<reference evidence="1 2" key="1">
    <citation type="submission" date="2015-12" db="EMBL/GenBank/DDBJ databases">
        <title>The genome of Folsomia candida.</title>
        <authorList>
            <person name="Faddeeva A."/>
            <person name="Derks M.F."/>
            <person name="Anvar Y."/>
            <person name="Smit S."/>
            <person name="Van Straalen N."/>
            <person name="Roelofs D."/>
        </authorList>
    </citation>
    <scope>NUCLEOTIDE SEQUENCE [LARGE SCALE GENOMIC DNA]</scope>
    <source>
        <strain evidence="1 2">VU population</strain>
        <tissue evidence="1">Whole body</tissue>
    </source>
</reference>
<dbReference type="PANTHER" id="PTHR47326:SF1">
    <property type="entry name" value="HTH PSQ-TYPE DOMAIN-CONTAINING PROTEIN"/>
    <property type="match status" value="1"/>
</dbReference>
<dbReference type="AlphaFoldDB" id="A0A226CWJ1"/>
<dbReference type="OMA" id="NPRNERY"/>
<comment type="caution">
    <text evidence="1">The sequence shown here is derived from an EMBL/GenBank/DDBJ whole genome shotgun (WGS) entry which is preliminary data.</text>
</comment>
<keyword evidence="2" id="KW-1185">Reference proteome</keyword>
<evidence type="ECO:0000313" key="2">
    <source>
        <dbReference type="Proteomes" id="UP000198287"/>
    </source>
</evidence>
<dbReference type="EMBL" id="LNIX01000067">
    <property type="protein sequence ID" value="OXA36984.1"/>
    <property type="molecule type" value="Genomic_DNA"/>
</dbReference>
<gene>
    <name evidence="1" type="ORF">Fcan01_28233</name>
</gene>
<protein>
    <recommendedName>
        <fullName evidence="3">Transposase Tc1-like domain-containing protein</fullName>
    </recommendedName>
</protein>
<dbReference type="InterPro" id="IPR036397">
    <property type="entry name" value="RNaseH_sf"/>
</dbReference>
<sequence length="366" mass="41891">MSPVTPEVEGRVKALSGENLSVRAIKKRISDHGFEISITTISRINNNKGAKRQSESIGQVFRKKSPSNKKRAKTLINRVAKMASKRNPYSQTRMAETLGVSATTIRRVIHDDLNLVTRKKRMVHALKESHVQNRRRNARNLYETQLAGLKSQFVVTLDEAWFYLQDCSNEKEICYVNRGEKIPTSWVNPRNERYTDKFMVVGAICEKGTLRLIKIPPKVKINADYYIRNVLKPLVETHIPSMYGEDISKVFLHHDAGHTARKTRVFAEKIKSEIGLTIIDNSDIPVKSPDGSPMDFYAFGALKQSLKTRHPETLEGLWKVLKDEWSKITPAKIQEVFGSWKSRLRAIAACQGHHIEQTRNIHRRKL</sequence>
<proteinExistence type="predicted"/>
<accession>A0A226CWJ1</accession>
<dbReference type="Gene3D" id="3.30.420.10">
    <property type="entry name" value="Ribonuclease H-like superfamily/Ribonuclease H"/>
    <property type="match status" value="1"/>
</dbReference>
<name>A0A226CWJ1_FOLCA</name>
<dbReference type="Proteomes" id="UP000198287">
    <property type="component" value="Unassembled WGS sequence"/>
</dbReference>
<dbReference type="PANTHER" id="PTHR47326">
    <property type="entry name" value="TRANSPOSABLE ELEMENT TC3 TRANSPOSASE-LIKE PROTEIN"/>
    <property type="match status" value="1"/>
</dbReference>
<dbReference type="GO" id="GO:0003676">
    <property type="term" value="F:nucleic acid binding"/>
    <property type="evidence" value="ECO:0007669"/>
    <property type="project" value="InterPro"/>
</dbReference>
<organism evidence="1 2">
    <name type="scientific">Folsomia candida</name>
    <name type="common">Springtail</name>
    <dbReference type="NCBI Taxonomy" id="158441"/>
    <lineage>
        <taxon>Eukaryota</taxon>
        <taxon>Metazoa</taxon>
        <taxon>Ecdysozoa</taxon>
        <taxon>Arthropoda</taxon>
        <taxon>Hexapoda</taxon>
        <taxon>Collembola</taxon>
        <taxon>Entomobryomorpha</taxon>
        <taxon>Isotomoidea</taxon>
        <taxon>Isotomidae</taxon>
        <taxon>Proisotominae</taxon>
        <taxon>Folsomia</taxon>
    </lineage>
</organism>